<keyword evidence="4 6" id="KW-0378">Hydrolase</keyword>
<dbReference type="InterPro" id="IPR050966">
    <property type="entry name" value="Glutamyl_endopeptidase"/>
</dbReference>
<evidence type="ECO:0000256" key="5">
    <source>
        <dbReference type="ARBA" id="ARBA00022825"/>
    </source>
</evidence>
<dbReference type="PANTHER" id="PTHR15462">
    <property type="entry name" value="SERINE PROTEASE"/>
    <property type="match status" value="1"/>
</dbReference>
<accession>A0A9W9PRD2</accession>
<dbReference type="SUPFAM" id="SSF50494">
    <property type="entry name" value="Trypsin-like serine proteases"/>
    <property type="match status" value="1"/>
</dbReference>
<proteinExistence type="inferred from homology"/>
<evidence type="ECO:0000256" key="2">
    <source>
        <dbReference type="ARBA" id="ARBA00022670"/>
    </source>
</evidence>
<dbReference type="Gene3D" id="2.40.10.10">
    <property type="entry name" value="Trypsin-like serine proteases"/>
    <property type="match status" value="2"/>
</dbReference>
<evidence type="ECO:0000256" key="3">
    <source>
        <dbReference type="ARBA" id="ARBA00022729"/>
    </source>
</evidence>
<gene>
    <name evidence="7" type="ORF">N7476_010088</name>
</gene>
<comment type="caution">
    <text evidence="7">The sequence shown here is derived from an EMBL/GenBank/DDBJ whole genome shotgun (WGS) entry which is preliminary data.</text>
</comment>
<evidence type="ECO:0000313" key="7">
    <source>
        <dbReference type="EMBL" id="KAJ5303289.1"/>
    </source>
</evidence>
<evidence type="ECO:0000256" key="6">
    <source>
        <dbReference type="RuleBase" id="RU004296"/>
    </source>
</evidence>
<keyword evidence="5 6" id="KW-0720">Serine protease</keyword>
<dbReference type="InterPro" id="IPR008256">
    <property type="entry name" value="Peptidase_S1B"/>
</dbReference>
<comment type="similarity">
    <text evidence="1 6">Belongs to the peptidase S1B family.</text>
</comment>
<protein>
    <recommendedName>
        <fullName evidence="6">Serine protease</fullName>
        <ecNumber evidence="6">3.4.21.-</ecNumber>
    </recommendedName>
</protein>
<dbReference type="InterPro" id="IPR009003">
    <property type="entry name" value="Peptidase_S1_PA"/>
</dbReference>
<dbReference type="GO" id="GO:0006508">
    <property type="term" value="P:proteolysis"/>
    <property type="evidence" value="ECO:0007669"/>
    <property type="project" value="UniProtKB-KW"/>
</dbReference>
<dbReference type="EC" id="3.4.21.-" evidence="6"/>
<name>A0A9W9PRD2_9EURO</name>
<keyword evidence="2 6" id="KW-0645">Protease</keyword>
<reference evidence="7" key="1">
    <citation type="submission" date="2022-12" db="EMBL/GenBank/DDBJ databases">
        <authorList>
            <person name="Petersen C."/>
        </authorList>
    </citation>
    <scope>NUCLEOTIDE SEQUENCE</scope>
    <source>
        <strain evidence="7">IBT 21472</strain>
    </source>
</reference>
<dbReference type="GO" id="GO:0008236">
    <property type="term" value="F:serine-type peptidase activity"/>
    <property type="evidence" value="ECO:0007669"/>
    <property type="project" value="UniProtKB-KW"/>
</dbReference>
<dbReference type="Proteomes" id="UP001147746">
    <property type="component" value="Unassembled WGS sequence"/>
</dbReference>
<keyword evidence="8" id="KW-1185">Reference proteome</keyword>
<evidence type="ECO:0000313" key="8">
    <source>
        <dbReference type="Proteomes" id="UP001147746"/>
    </source>
</evidence>
<evidence type="ECO:0000256" key="4">
    <source>
        <dbReference type="ARBA" id="ARBA00022801"/>
    </source>
</evidence>
<sequence length="766" mass="83412">MAVPSQYAGLAATWNLQADQLQSDQVVMLNTGSTESVFQPDCRTLVEEYDYKDGGKYRSIVKLEMSYEGGPASRSMGTGWLITPDLLVTAGHCVYDHKNQERGATAEKIVTTGEWVDSSNNRHKDVAFIQLDRPFTGNLRLFGYKSTPIKGYEMIGVVGYPGDRTLSDRDGIEEQGAQMYELFGAIMYNRNENVLQMLQYKLSTFGGQSGAPVIRKKTPNVSIAAHCYGGEEKNSASPIGANSNDYDAYLKVFSSSYPTVVTVRDISFVQLPVPIQPIMPTQPIIPSQPTMPIQPIFATQPLIPVEPIAQSQPMVQSQPIIQTQAVLNPPVVPIYQDSIVEESFVEIVKAVSDVTKREMLDRSPFFGPLGGPLSALAGAALEVIAKFGGPESMMNLQKATLGSTERAILAEATLQSVLQITDHELSERLMSDMRVTYLQLAPHITNLAPKLFPALRDCALRLAVNQDYLRKSENIRLGSPRALFSGLDSFDPSRPAFVNGLFGPTRPVLATEGLFSGIGNVLDQAVNKVADSFNILEPPGLKLINDALASIRIESMETSQPTEKEDLAATRLITQRAIMAEAALRAVMKLEQRDFPQPCQTESYGAEGFFDIIKSQVQVMGKDVLKYAPSVINALAPTVMGLLSQTNSISESTLAVPSPGLRRRRSFADIADQSNGSSTPLNGNINGTFFNGVTSDAAVNSYTNDPSVNNYSNGISNGYTNGTPLQVSALQRQDFLERVSPMYTPDPSEFLAPNKDGLIFTGPPLH</sequence>
<reference evidence="7" key="2">
    <citation type="journal article" date="2023" name="IMA Fungus">
        <title>Comparative genomic study of the Penicillium genus elucidates a diverse pangenome and 15 lateral gene transfer events.</title>
        <authorList>
            <person name="Petersen C."/>
            <person name="Sorensen T."/>
            <person name="Nielsen M.R."/>
            <person name="Sondergaard T.E."/>
            <person name="Sorensen J.L."/>
            <person name="Fitzpatrick D.A."/>
            <person name="Frisvad J.C."/>
            <person name="Nielsen K.L."/>
        </authorList>
    </citation>
    <scope>NUCLEOTIDE SEQUENCE</scope>
    <source>
        <strain evidence="7">IBT 21472</strain>
    </source>
</reference>
<evidence type="ECO:0000256" key="1">
    <source>
        <dbReference type="ARBA" id="ARBA00008764"/>
    </source>
</evidence>
<dbReference type="PANTHER" id="PTHR15462:SF8">
    <property type="entry name" value="SERINE PROTEASE"/>
    <property type="match status" value="1"/>
</dbReference>
<dbReference type="PRINTS" id="PR00839">
    <property type="entry name" value="V8PROTEASE"/>
</dbReference>
<dbReference type="InterPro" id="IPR043504">
    <property type="entry name" value="Peptidase_S1_PA_chymotrypsin"/>
</dbReference>
<dbReference type="EMBL" id="JAPZBO010000009">
    <property type="protein sequence ID" value="KAJ5303289.1"/>
    <property type="molecule type" value="Genomic_DNA"/>
</dbReference>
<dbReference type="AlphaFoldDB" id="A0A9W9PRD2"/>
<dbReference type="Pfam" id="PF13365">
    <property type="entry name" value="Trypsin_2"/>
    <property type="match status" value="1"/>
</dbReference>
<organism evidence="7 8">
    <name type="scientific">Penicillium atrosanguineum</name>
    <dbReference type="NCBI Taxonomy" id="1132637"/>
    <lineage>
        <taxon>Eukaryota</taxon>
        <taxon>Fungi</taxon>
        <taxon>Dikarya</taxon>
        <taxon>Ascomycota</taxon>
        <taxon>Pezizomycotina</taxon>
        <taxon>Eurotiomycetes</taxon>
        <taxon>Eurotiomycetidae</taxon>
        <taxon>Eurotiales</taxon>
        <taxon>Aspergillaceae</taxon>
        <taxon>Penicillium</taxon>
    </lineage>
</organism>
<keyword evidence="3" id="KW-0732">Signal</keyword>